<evidence type="ECO:0000313" key="2">
    <source>
        <dbReference type="EMBL" id="CAG9933146.1"/>
    </source>
</evidence>
<proteinExistence type="predicted"/>
<accession>A0ABN8APP5</accession>
<dbReference type="RefSeq" id="WP_239796969.1">
    <property type="nucleotide sequence ID" value="NZ_OU912926.1"/>
</dbReference>
<dbReference type="EMBL" id="OU912926">
    <property type="protein sequence ID" value="CAG9933146.1"/>
    <property type="molecule type" value="Genomic_DNA"/>
</dbReference>
<dbReference type="PROSITE" id="PS51257">
    <property type="entry name" value="PROKAR_LIPOPROTEIN"/>
    <property type="match status" value="1"/>
</dbReference>
<dbReference type="Proteomes" id="UP000839052">
    <property type="component" value="Chromosome"/>
</dbReference>
<gene>
    <name evidence="1" type="ORF">NTG6680_1886</name>
    <name evidence="2" type="ORF">NTG6680_1897</name>
</gene>
<organism evidence="2 3">
    <name type="scientific">Candidatus Nitrotoga arctica</name>
    <dbReference type="NCBI Taxonomy" id="453162"/>
    <lineage>
        <taxon>Bacteria</taxon>
        <taxon>Pseudomonadati</taxon>
        <taxon>Pseudomonadota</taxon>
        <taxon>Betaproteobacteria</taxon>
        <taxon>Nitrosomonadales</taxon>
        <taxon>Gallionellaceae</taxon>
        <taxon>Candidatus Nitrotoga</taxon>
    </lineage>
</organism>
<name>A0ABN8APP5_9PROT</name>
<sequence>MKSYPFLITALLSGCATSTFPPQLPTLNPPLSVEEKKIITTCENEVANIMTGQLAKNPFYSAYERTSVMDKCLESQGIPDERIGDIFSVLEGNSVSQ</sequence>
<keyword evidence="3" id="KW-1185">Reference proteome</keyword>
<dbReference type="EMBL" id="OU912926">
    <property type="protein sequence ID" value="CAG9933135.1"/>
    <property type="molecule type" value="Genomic_DNA"/>
</dbReference>
<protein>
    <recommendedName>
        <fullName evidence="4">Lipoprotein</fullName>
    </recommendedName>
</protein>
<evidence type="ECO:0000313" key="1">
    <source>
        <dbReference type="EMBL" id="CAG9933135.1"/>
    </source>
</evidence>
<evidence type="ECO:0008006" key="4">
    <source>
        <dbReference type="Google" id="ProtNLM"/>
    </source>
</evidence>
<evidence type="ECO:0000313" key="3">
    <source>
        <dbReference type="Proteomes" id="UP000839052"/>
    </source>
</evidence>
<reference evidence="2 3" key="1">
    <citation type="submission" date="2021-10" db="EMBL/GenBank/DDBJ databases">
        <authorList>
            <person name="Koch H."/>
        </authorList>
    </citation>
    <scope>NUCLEOTIDE SEQUENCE [LARGE SCALE GENOMIC DNA]</scope>
    <source>
        <strain evidence="2">6680</strain>
    </source>
</reference>